<dbReference type="EMBL" id="PGOL01000037">
    <property type="protein sequence ID" value="PKI78673.1"/>
    <property type="molecule type" value="Genomic_DNA"/>
</dbReference>
<accession>A0A2I0LDB7</accession>
<proteinExistence type="predicted"/>
<dbReference type="AlphaFoldDB" id="A0A2I0LDB7"/>
<keyword evidence="2" id="KW-1185">Reference proteome</keyword>
<sequence length="84" mass="9079">MGLKAATTISSEVASQCLFSLGLLETLRGAVGGLEVIQSWLEKVEGNKKLQQVCPHWGCVSTEVELVRSASKGHEECVILFQYG</sequence>
<evidence type="ECO:0000313" key="2">
    <source>
        <dbReference type="Proteomes" id="UP000233551"/>
    </source>
</evidence>
<organism evidence="1 2">
    <name type="scientific">Punica granatum</name>
    <name type="common">Pomegranate</name>
    <dbReference type="NCBI Taxonomy" id="22663"/>
    <lineage>
        <taxon>Eukaryota</taxon>
        <taxon>Viridiplantae</taxon>
        <taxon>Streptophyta</taxon>
        <taxon>Embryophyta</taxon>
        <taxon>Tracheophyta</taxon>
        <taxon>Spermatophyta</taxon>
        <taxon>Magnoliopsida</taxon>
        <taxon>eudicotyledons</taxon>
        <taxon>Gunneridae</taxon>
        <taxon>Pentapetalae</taxon>
        <taxon>rosids</taxon>
        <taxon>malvids</taxon>
        <taxon>Myrtales</taxon>
        <taxon>Lythraceae</taxon>
        <taxon>Punica</taxon>
    </lineage>
</organism>
<comment type="caution">
    <text evidence="1">The sequence shown here is derived from an EMBL/GenBank/DDBJ whole genome shotgun (WGS) entry which is preliminary data.</text>
</comment>
<reference evidence="1 2" key="1">
    <citation type="submission" date="2017-11" db="EMBL/GenBank/DDBJ databases">
        <title>De-novo sequencing of pomegranate (Punica granatum L.) genome.</title>
        <authorList>
            <person name="Akparov Z."/>
            <person name="Amiraslanov A."/>
            <person name="Hajiyeva S."/>
            <person name="Abbasov M."/>
            <person name="Kaur K."/>
            <person name="Hamwieh A."/>
            <person name="Solovyev V."/>
            <person name="Salamov A."/>
            <person name="Braich B."/>
            <person name="Kosarev P."/>
            <person name="Mahmoud A."/>
            <person name="Hajiyev E."/>
            <person name="Babayeva S."/>
            <person name="Izzatullayeva V."/>
            <person name="Mammadov A."/>
            <person name="Mammadov A."/>
            <person name="Sharifova S."/>
            <person name="Ojaghi J."/>
            <person name="Eynullazada K."/>
            <person name="Bayramov B."/>
            <person name="Abdulazimova A."/>
            <person name="Shahmuradov I."/>
        </authorList>
    </citation>
    <scope>NUCLEOTIDE SEQUENCE [LARGE SCALE GENOMIC DNA]</scope>
    <source>
        <strain evidence="2">cv. AG2017</strain>
        <tissue evidence="1">Leaf</tissue>
    </source>
</reference>
<gene>
    <name evidence="1" type="ORF">CRG98_000898</name>
</gene>
<protein>
    <submittedName>
        <fullName evidence="1">Uncharacterized protein</fullName>
    </submittedName>
</protein>
<dbReference type="Proteomes" id="UP000233551">
    <property type="component" value="Unassembled WGS sequence"/>
</dbReference>
<name>A0A2I0LDB7_PUNGR</name>
<evidence type="ECO:0000313" key="1">
    <source>
        <dbReference type="EMBL" id="PKI78673.1"/>
    </source>
</evidence>